<keyword evidence="3 4" id="KW-0732">Signal</keyword>
<dbReference type="RefSeq" id="WP_319837628.1">
    <property type="nucleotide sequence ID" value="NZ_CP137624.1"/>
</dbReference>
<organism evidence="6 7">
    <name type="scientific">Lysinibacillus louembei</name>
    <dbReference type="NCBI Taxonomy" id="1470088"/>
    <lineage>
        <taxon>Bacteria</taxon>
        <taxon>Bacillati</taxon>
        <taxon>Bacillota</taxon>
        <taxon>Bacilli</taxon>
        <taxon>Bacillales</taxon>
        <taxon>Bacillaceae</taxon>
        <taxon>Lysinibacillus</taxon>
    </lineage>
</organism>
<evidence type="ECO:0000313" key="6">
    <source>
        <dbReference type="EMBL" id="WPK13002.1"/>
    </source>
</evidence>
<dbReference type="InterPro" id="IPR039424">
    <property type="entry name" value="SBP_5"/>
</dbReference>
<evidence type="ECO:0000313" key="7">
    <source>
        <dbReference type="Proteomes" id="UP001322664"/>
    </source>
</evidence>
<dbReference type="SUPFAM" id="SSF53850">
    <property type="entry name" value="Periplasmic binding protein-like II"/>
    <property type="match status" value="1"/>
</dbReference>
<dbReference type="Gene3D" id="3.40.190.10">
    <property type="entry name" value="Periplasmic binding protein-like II"/>
    <property type="match status" value="1"/>
</dbReference>
<dbReference type="InterPro" id="IPR000914">
    <property type="entry name" value="SBP_5_dom"/>
</dbReference>
<evidence type="ECO:0000256" key="3">
    <source>
        <dbReference type="ARBA" id="ARBA00022729"/>
    </source>
</evidence>
<dbReference type="Proteomes" id="UP001322664">
    <property type="component" value="Chromosome"/>
</dbReference>
<dbReference type="PIRSF" id="PIRSF002741">
    <property type="entry name" value="MppA"/>
    <property type="match status" value="1"/>
</dbReference>
<dbReference type="Gene3D" id="3.90.76.10">
    <property type="entry name" value="Dipeptide-binding Protein, Domain 1"/>
    <property type="match status" value="1"/>
</dbReference>
<evidence type="ECO:0000256" key="1">
    <source>
        <dbReference type="ARBA" id="ARBA00005695"/>
    </source>
</evidence>
<keyword evidence="2" id="KW-0813">Transport</keyword>
<feature type="chain" id="PRO_5047352941" evidence="4">
    <location>
        <begin position="27"/>
        <end position="518"/>
    </location>
</feature>
<dbReference type="EMBL" id="CP137624">
    <property type="protein sequence ID" value="WPK13002.1"/>
    <property type="molecule type" value="Genomic_DNA"/>
</dbReference>
<accession>A0ABZ0RXR6</accession>
<dbReference type="PROSITE" id="PS51257">
    <property type="entry name" value="PROKAR_LIPOPROTEIN"/>
    <property type="match status" value="1"/>
</dbReference>
<feature type="domain" description="Solute-binding protein family 5" evidence="5">
    <location>
        <begin position="84"/>
        <end position="433"/>
    </location>
</feature>
<dbReference type="PANTHER" id="PTHR30290">
    <property type="entry name" value="PERIPLASMIC BINDING COMPONENT OF ABC TRANSPORTER"/>
    <property type="match status" value="1"/>
</dbReference>
<evidence type="ECO:0000259" key="5">
    <source>
        <dbReference type="Pfam" id="PF00496"/>
    </source>
</evidence>
<sequence length="518" mass="57337">MKKFKAAFLLLLIVAILQACSTANNATEKESNGETSSLADELIILRASDATSLDPHFITDIPSANVVHGKVYETLVVFDKNRNLAPLLAKSWEQVDETTWVFQLNEGIKFHDDTDFNAEAVKATFDRLLDPATSSPQRDKLGMIEEVTADSDYQVTIKLNQPYAGLLAILASQEGSILSPKAIKENAEGLKTHPVGTGPFVFDSWTSGQSINLTTNENYWGKKPSYKKLTFKIVPEDATRLAMVESGEAHISDQVPVTELDRIDNSSTMSLFRTEGLAVEFVGFNVQDSLLSDAKVRQAISYAIDREAIISGIYDNVGTLANSAMSPMVVGYSDKVKGYDYNLEQAKALLKEAGVAEGTTVKLLTSDRKERINMAEVIQSQLKGIGLNVEIQVMEYGAFINEITNKNHQMFISGWGNATGDGDYNQYNLFHTVSQGAPGNHFFYSNPEVDKLIEAARGEADLDKRAELYEQAMTIELDEAVYIPVRNYEHLAVYNNNVKNFWLDASNYTMIADVEITK</sequence>
<dbReference type="PANTHER" id="PTHR30290:SF9">
    <property type="entry name" value="OLIGOPEPTIDE-BINDING PROTEIN APPA"/>
    <property type="match status" value="1"/>
</dbReference>
<protein>
    <submittedName>
        <fullName evidence="6">Glutathione ABC transporter substrate-binding protein</fullName>
    </submittedName>
</protein>
<comment type="similarity">
    <text evidence="1">Belongs to the bacterial solute-binding protein 5 family.</text>
</comment>
<proteinExistence type="inferred from homology"/>
<dbReference type="Gene3D" id="3.10.105.10">
    <property type="entry name" value="Dipeptide-binding Protein, Domain 3"/>
    <property type="match status" value="1"/>
</dbReference>
<dbReference type="InterPro" id="IPR030678">
    <property type="entry name" value="Peptide/Ni-bd"/>
</dbReference>
<dbReference type="Pfam" id="PF00496">
    <property type="entry name" value="SBP_bac_5"/>
    <property type="match status" value="1"/>
</dbReference>
<feature type="signal peptide" evidence="4">
    <location>
        <begin position="1"/>
        <end position="26"/>
    </location>
</feature>
<evidence type="ECO:0000256" key="2">
    <source>
        <dbReference type="ARBA" id="ARBA00022448"/>
    </source>
</evidence>
<keyword evidence="7" id="KW-1185">Reference proteome</keyword>
<evidence type="ECO:0000256" key="4">
    <source>
        <dbReference type="SAM" id="SignalP"/>
    </source>
</evidence>
<name>A0ABZ0RXR6_9BACI</name>
<dbReference type="CDD" id="cd08499">
    <property type="entry name" value="PBP2_Ylib_like"/>
    <property type="match status" value="1"/>
</dbReference>
<gene>
    <name evidence="6" type="ORF">R6U77_04760</name>
</gene>
<reference evidence="6 7" key="1">
    <citation type="submission" date="2023-09" db="EMBL/GenBank/DDBJ databases">
        <authorList>
            <person name="Page C.A."/>
            <person name="Perez-Diaz I.M."/>
        </authorList>
    </citation>
    <scope>NUCLEOTIDE SEQUENCE [LARGE SCALE GENOMIC DNA]</scope>
    <source>
        <strain evidence="6 7">Ll15</strain>
    </source>
</reference>